<dbReference type="PANTHER" id="PTHR45080:SF4">
    <property type="entry name" value="GH03113P"/>
    <property type="match status" value="1"/>
</dbReference>
<dbReference type="InterPro" id="IPR013098">
    <property type="entry name" value="Ig_I-set"/>
</dbReference>
<evidence type="ECO:0000256" key="2">
    <source>
        <dbReference type="ARBA" id="ARBA00023319"/>
    </source>
</evidence>
<dbReference type="PANTHER" id="PTHR45080">
    <property type="entry name" value="CONTACTIN 5"/>
    <property type="match status" value="1"/>
</dbReference>
<protein>
    <submittedName>
        <fullName evidence="6">Uncharacterized protein</fullName>
    </submittedName>
</protein>
<sequence>MSSIILHLALLYFYEVKVAAEVNEERPPVFKSIGRTIKTIEHETVLLPCYVDNLGENRVRWWKDGILLAESGHKTVQSPNVEVFENHTLRISDVANGDSGQYICQVVRPPPWGPIYQHHAIQVIFPPKVKMLPETETVDVELHQEITLTCTATGVPTPMINWTFKGEEIPLLSMRNDLRFTASSSKMSGEYACVATNDVGDPATASIVVRVIYPPVVTTESIWIHTAPGMRTNIECDIEASPKANVEWLFERKPVQTGARIVTFKKGNAHGLVLLNTKMTDFGYYTCLATNKLGKSQQVIQVSGHADIPVFKESYFKADEKNVTLAWEVDSYSSIIQYSLLFRQYQRSEKPENWSKLVIPGDMFSNGPIHTQTYSLIGLKPATAYETSVVARNIFGWSKPSAIFRFATLGGEMETYIDLTESTEGSVVSNSFFPVDFIPLSEETNLSNCNKSLPMLVILLLTFMNWRNLEFFR</sequence>
<reference evidence="6" key="1">
    <citation type="submission" date="2022-01" db="EMBL/GenBank/DDBJ databases">
        <authorList>
            <person name="King R."/>
        </authorList>
    </citation>
    <scope>NUCLEOTIDE SEQUENCE</scope>
</reference>
<dbReference type="GO" id="GO:0008046">
    <property type="term" value="F:axon guidance receptor activity"/>
    <property type="evidence" value="ECO:0007669"/>
    <property type="project" value="TreeGrafter"/>
</dbReference>
<dbReference type="AlphaFoldDB" id="A0A9P0MHV1"/>
<dbReference type="SUPFAM" id="SSF49265">
    <property type="entry name" value="Fibronectin type III"/>
    <property type="match status" value="1"/>
</dbReference>
<dbReference type="InterPro" id="IPR050958">
    <property type="entry name" value="Cell_Adh-Cytoskel_Orgn"/>
</dbReference>
<feature type="domain" description="Ig-like" evidence="4">
    <location>
        <begin position="214"/>
        <end position="303"/>
    </location>
</feature>
<dbReference type="InterPro" id="IPR036116">
    <property type="entry name" value="FN3_sf"/>
</dbReference>
<dbReference type="InterPro" id="IPR003961">
    <property type="entry name" value="FN3_dom"/>
</dbReference>
<dbReference type="EMBL" id="OV725079">
    <property type="protein sequence ID" value="CAH1395845.1"/>
    <property type="molecule type" value="Genomic_DNA"/>
</dbReference>
<dbReference type="Pfam" id="PF13927">
    <property type="entry name" value="Ig_3"/>
    <property type="match status" value="1"/>
</dbReference>
<feature type="domain" description="Ig-like" evidence="4">
    <location>
        <begin position="27"/>
        <end position="106"/>
    </location>
</feature>
<dbReference type="GO" id="GO:0043025">
    <property type="term" value="C:neuronal cell body"/>
    <property type="evidence" value="ECO:0007669"/>
    <property type="project" value="TreeGrafter"/>
</dbReference>
<organism evidence="6 7">
    <name type="scientific">Nezara viridula</name>
    <name type="common">Southern green stink bug</name>
    <name type="synonym">Cimex viridulus</name>
    <dbReference type="NCBI Taxonomy" id="85310"/>
    <lineage>
        <taxon>Eukaryota</taxon>
        <taxon>Metazoa</taxon>
        <taxon>Ecdysozoa</taxon>
        <taxon>Arthropoda</taxon>
        <taxon>Hexapoda</taxon>
        <taxon>Insecta</taxon>
        <taxon>Pterygota</taxon>
        <taxon>Neoptera</taxon>
        <taxon>Paraneoptera</taxon>
        <taxon>Hemiptera</taxon>
        <taxon>Heteroptera</taxon>
        <taxon>Panheteroptera</taxon>
        <taxon>Pentatomomorpha</taxon>
        <taxon>Pentatomoidea</taxon>
        <taxon>Pentatomidae</taxon>
        <taxon>Pentatominae</taxon>
        <taxon>Nezara</taxon>
    </lineage>
</organism>
<evidence type="ECO:0000256" key="1">
    <source>
        <dbReference type="ARBA" id="ARBA00022737"/>
    </source>
</evidence>
<dbReference type="InterPro" id="IPR013783">
    <property type="entry name" value="Ig-like_fold"/>
</dbReference>
<dbReference type="InterPro" id="IPR036179">
    <property type="entry name" value="Ig-like_dom_sf"/>
</dbReference>
<evidence type="ECO:0000259" key="5">
    <source>
        <dbReference type="PROSITE" id="PS50853"/>
    </source>
</evidence>
<proteinExistence type="predicted"/>
<dbReference type="InterPro" id="IPR007110">
    <property type="entry name" value="Ig-like_dom"/>
</dbReference>
<dbReference type="PROSITE" id="PS50835">
    <property type="entry name" value="IG_LIKE"/>
    <property type="match status" value="3"/>
</dbReference>
<evidence type="ECO:0000313" key="6">
    <source>
        <dbReference type="EMBL" id="CAH1395845.1"/>
    </source>
</evidence>
<dbReference type="GO" id="GO:0030424">
    <property type="term" value="C:axon"/>
    <property type="evidence" value="ECO:0007669"/>
    <property type="project" value="TreeGrafter"/>
</dbReference>
<accession>A0A9P0MHV1</accession>
<dbReference type="Proteomes" id="UP001152798">
    <property type="component" value="Chromosome 3"/>
</dbReference>
<dbReference type="InterPro" id="IPR003599">
    <property type="entry name" value="Ig_sub"/>
</dbReference>
<evidence type="ECO:0000313" key="7">
    <source>
        <dbReference type="Proteomes" id="UP001152798"/>
    </source>
</evidence>
<dbReference type="Pfam" id="PF00041">
    <property type="entry name" value="fn3"/>
    <property type="match status" value="1"/>
</dbReference>
<feature type="domain" description="Fibronectin type-III" evidence="5">
    <location>
        <begin position="309"/>
        <end position="411"/>
    </location>
</feature>
<evidence type="ECO:0000259" key="4">
    <source>
        <dbReference type="PROSITE" id="PS50835"/>
    </source>
</evidence>
<dbReference type="SMART" id="SM00408">
    <property type="entry name" value="IGc2"/>
    <property type="match status" value="3"/>
</dbReference>
<keyword evidence="7" id="KW-1185">Reference proteome</keyword>
<dbReference type="GO" id="GO:0005886">
    <property type="term" value="C:plasma membrane"/>
    <property type="evidence" value="ECO:0007669"/>
    <property type="project" value="TreeGrafter"/>
</dbReference>
<dbReference type="GO" id="GO:0007156">
    <property type="term" value="P:homophilic cell adhesion via plasma membrane adhesion molecules"/>
    <property type="evidence" value="ECO:0007669"/>
    <property type="project" value="TreeGrafter"/>
</dbReference>
<dbReference type="CDD" id="cd00063">
    <property type="entry name" value="FN3"/>
    <property type="match status" value="1"/>
</dbReference>
<keyword evidence="1" id="KW-0677">Repeat</keyword>
<name>A0A9P0MHV1_NEZVI</name>
<dbReference type="GO" id="GO:0050808">
    <property type="term" value="P:synapse organization"/>
    <property type="evidence" value="ECO:0007669"/>
    <property type="project" value="TreeGrafter"/>
</dbReference>
<dbReference type="OrthoDB" id="10062932at2759"/>
<feature type="signal peptide" evidence="3">
    <location>
        <begin position="1"/>
        <end position="20"/>
    </location>
</feature>
<dbReference type="CDD" id="cd00096">
    <property type="entry name" value="Ig"/>
    <property type="match status" value="1"/>
</dbReference>
<dbReference type="Gene3D" id="2.60.40.10">
    <property type="entry name" value="Immunoglobulins"/>
    <property type="match status" value="4"/>
</dbReference>
<evidence type="ECO:0000256" key="3">
    <source>
        <dbReference type="SAM" id="SignalP"/>
    </source>
</evidence>
<keyword evidence="2" id="KW-0393">Immunoglobulin domain</keyword>
<keyword evidence="3" id="KW-0732">Signal</keyword>
<gene>
    <name evidence="6" type="ORF">NEZAVI_LOCUS6046</name>
</gene>
<feature type="chain" id="PRO_5040505185" evidence="3">
    <location>
        <begin position="21"/>
        <end position="473"/>
    </location>
</feature>
<dbReference type="Pfam" id="PF07679">
    <property type="entry name" value="I-set"/>
    <property type="match status" value="2"/>
</dbReference>
<dbReference type="SUPFAM" id="SSF48726">
    <property type="entry name" value="Immunoglobulin"/>
    <property type="match status" value="3"/>
</dbReference>
<dbReference type="SMART" id="SM00409">
    <property type="entry name" value="IG"/>
    <property type="match status" value="3"/>
</dbReference>
<dbReference type="InterPro" id="IPR003598">
    <property type="entry name" value="Ig_sub2"/>
</dbReference>
<feature type="domain" description="Ig-like" evidence="4">
    <location>
        <begin position="127"/>
        <end position="208"/>
    </location>
</feature>
<dbReference type="PROSITE" id="PS50853">
    <property type="entry name" value="FN3"/>
    <property type="match status" value="1"/>
</dbReference>